<comment type="similarity">
    <text evidence="2 4">Belongs to the pyridoxal phosphate-binding protein YggS/PROSC family.</text>
</comment>
<gene>
    <name evidence="6" type="ORF">LY28_00494</name>
</gene>
<reference evidence="6 7" key="1">
    <citation type="submission" date="2018-06" db="EMBL/GenBank/DDBJ databases">
        <title>Genomic Encyclopedia of Type Strains, Phase I: the one thousand microbial genomes (KMG-I) project.</title>
        <authorList>
            <person name="Kyrpides N."/>
        </authorList>
    </citation>
    <scope>NUCLEOTIDE SEQUENCE [LARGE SCALE GENOMIC DNA]</scope>
    <source>
        <strain evidence="6 7">DSM 19573</strain>
    </source>
</reference>
<evidence type="ECO:0000256" key="1">
    <source>
        <dbReference type="ARBA" id="ARBA00022898"/>
    </source>
</evidence>
<dbReference type="Proteomes" id="UP000248132">
    <property type="component" value="Unassembled WGS sequence"/>
</dbReference>
<dbReference type="NCBIfam" id="TIGR00044">
    <property type="entry name" value="YggS family pyridoxal phosphate-dependent enzyme"/>
    <property type="match status" value="1"/>
</dbReference>
<keyword evidence="7" id="KW-1185">Reference proteome</keyword>
<dbReference type="Pfam" id="PF01168">
    <property type="entry name" value="Ala_racemase_N"/>
    <property type="match status" value="1"/>
</dbReference>
<sequence>MIDLNIKANLDNILSRIKAAAEKSGRNAEDVKLIAVTKTVDVDRIKSAYEYGILDMGENRVQELLEKHDKLDRSCRWHLIGHLQTNKVKYIIDKVDMIHSVDSIQLAKEIDARAARLGRKMNILLQVNVSGEESKFGIDTREVDEFVKIISEFGNISLRGMMTIAPYADNAEAVRDVFKKLYDKYIDIKQKKLDNVTMDYLSMGMSNDFEVAIEEGANIVRIGTDIFGKRDYANV</sequence>
<evidence type="ECO:0000259" key="5">
    <source>
        <dbReference type="Pfam" id="PF01168"/>
    </source>
</evidence>
<name>A0A318XP08_9FIRM</name>
<dbReference type="InterPro" id="IPR011078">
    <property type="entry name" value="PyrdxlP_homeostasis"/>
</dbReference>
<protein>
    <recommendedName>
        <fullName evidence="2">Pyridoxal phosphate homeostasis protein</fullName>
        <shortName evidence="2">PLP homeostasis protein</shortName>
    </recommendedName>
</protein>
<evidence type="ECO:0000256" key="2">
    <source>
        <dbReference type="HAMAP-Rule" id="MF_02087"/>
    </source>
</evidence>
<dbReference type="PANTHER" id="PTHR10146:SF14">
    <property type="entry name" value="PYRIDOXAL PHOSPHATE HOMEOSTASIS PROTEIN"/>
    <property type="match status" value="1"/>
</dbReference>
<dbReference type="AlphaFoldDB" id="A0A318XP08"/>
<evidence type="ECO:0000313" key="6">
    <source>
        <dbReference type="EMBL" id="PYG89895.1"/>
    </source>
</evidence>
<organism evidence="6 7">
    <name type="scientific">Ruminiclostridium sufflavum DSM 19573</name>
    <dbReference type="NCBI Taxonomy" id="1121337"/>
    <lineage>
        <taxon>Bacteria</taxon>
        <taxon>Bacillati</taxon>
        <taxon>Bacillota</taxon>
        <taxon>Clostridia</taxon>
        <taxon>Eubacteriales</taxon>
        <taxon>Oscillospiraceae</taxon>
        <taxon>Ruminiclostridium</taxon>
    </lineage>
</organism>
<dbReference type="HAMAP" id="MF_02087">
    <property type="entry name" value="PLP_homeostasis"/>
    <property type="match status" value="1"/>
</dbReference>
<dbReference type="InterPro" id="IPR029066">
    <property type="entry name" value="PLP-binding_barrel"/>
</dbReference>
<feature type="modified residue" description="N6-(pyridoxal phosphate)lysine" evidence="2 3">
    <location>
        <position position="38"/>
    </location>
</feature>
<evidence type="ECO:0000256" key="4">
    <source>
        <dbReference type="RuleBase" id="RU004514"/>
    </source>
</evidence>
<dbReference type="PANTHER" id="PTHR10146">
    <property type="entry name" value="PROLINE SYNTHETASE CO-TRANSCRIBED BACTERIAL HOMOLOG PROTEIN"/>
    <property type="match status" value="1"/>
</dbReference>
<dbReference type="EMBL" id="QKMR01000002">
    <property type="protein sequence ID" value="PYG89895.1"/>
    <property type="molecule type" value="Genomic_DNA"/>
</dbReference>
<comment type="caution">
    <text evidence="6">The sequence shown here is derived from an EMBL/GenBank/DDBJ whole genome shotgun (WGS) entry which is preliminary data.</text>
</comment>
<comment type="function">
    <text evidence="2">Pyridoxal 5'-phosphate (PLP)-binding protein, which is involved in PLP homeostasis.</text>
</comment>
<comment type="cofactor">
    <cofactor evidence="3">
        <name>pyridoxal 5'-phosphate</name>
        <dbReference type="ChEBI" id="CHEBI:597326"/>
    </cofactor>
</comment>
<feature type="domain" description="Alanine racemase N-terminal" evidence="5">
    <location>
        <begin position="9"/>
        <end position="230"/>
    </location>
</feature>
<dbReference type="InterPro" id="IPR001608">
    <property type="entry name" value="Ala_racemase_N"/>
</dbReference>
<dbReference type="SUPFAM" id="SSF51419">
    <property type="entry name" value="PLP-binding barrel"/>
    <property type="match status" value="1"/>
</dbReference>
<evidence type="ECO:0000313" key="7">
    <source>
        <dbReference type="Proteomes" id="UP000248132"/>
    </source>
</evidence>
<dbReference type="CDD" id="cd00635">
    <property type="entry name" value="PLPDE_III_YBL036c_like"/>
    <property type="match status" value="1"/>
</dbReference>
<proteinExistence type="inferred from homology"/>
<evidence type="ECO:0000256" key="3">
    <source>
        <dbReference type="PIRSR" id="PIRSR004848-1"/>
    </source>
</evidence>
<dbReference type="OrthoDB" id="9804072at2"/>
<dbReference type="Gene3D" id="3.20.20.10">
    <property type="entry name" value="Alanine racemase"/>
    <property type="match status" value="1"/>
</dbReference>
<dbReference type="PIRSF" id="PIRSF004848">
    <property type="entry name" value="YBL036c_PLPDEIII"/>
    <property type="match status" value="1"/>
</dbReference>
<dbReference type="FunFam" id="3.20.20.10:FF:000018">
    <property type="entry name" value="Pyridoxal phosphate homeostasis protein"/>
    <property type="match status" value="1"/>
</dbReference>
<dbReference type="RefSeq" id="WP_110460574.1">
    <property type="nucleotide sequence ID" value="NZ_QKMR01000002.1"/>
</dbReference>
<dbReference type="GO" id="GO:0030170">
    <property type="term" value="F:pyridoxal phosphate binding"/>
    <property type="evidence" value="ECO:0007669"/>
    <property type="project" value="UniProtKB-UniRule"/>
</dbReference>
<keyword evidence="1 2" id="KW-0663">Pyridoxal phosphate</keyword>
<accession>A0A318XP08</accession>